<accession>A0ABN1Q1M9</accession>
<comment type="caution">
    <text evidence="1">The sequence shown here is derived from an EMBL/GenBank/DDBJ whole genome shotgun (WGS) entry which is preliminary data.</text>
</comment>
<keyword evidence="2" id="KW-1185">Reference proteome</keyword>
<proteinExistence type="predicted"/>
<protein>
    <submittedName>
        <fullName evidence="1">Uncharacterized protein</fullName>
    </submittedName>
</protein>
<organism evidence="1 2">
    <name type="scientific">Pseudonocardia zijingensis</name>
    <dbReference type="NCBI Taxonomy" id="153376"/>
    <lineage>
        <taxon>Bacteria</taxon>
        <taxon>Bacillati</taxon>
        <taxon>Actinomycetota</taxon>
        <taxon>Actinomycetes</taxon>
        <taxon>Pseudonocardiales</taxon>
        <taxon>Pseudonocardiaceae</taxon>
        <taxon>Pseudonocardia</taxon>
    </lineage>
</organism>
<dbReference type="Proteomes" id="UP001499967">
    <property type="component" value="Unassembled WGS sequence"/>
</dbReference>
<sequence length="85" mass="9129">MADDNPERPSVHPKHLARDRFGKEALLAAHGITEALAEAGVDDDGAVLLRTDGKRHSLAALEALIDDALDDEAEAREARDSDRSS</sequence>
<dbReference type="EMBL" id="BAAAHP010000075">
    <property type="protein sequence ID" value="GAA0936147.1"/>
    <property type="molecule type" value="Genomic_DNA"/>
</dbReference>
<dbReference type="RefSeq" id="WP_343941809.1">
    <property type="nucleotide sequence ID" value="NZ_BAAAHP010000075.1"/>
</dbReference>
<reference evidence="1 2" key="1">
    <citation type="journal article" date="2019" name="Int. J. Syst. Evol. Microbiol.">
        <title>The Global Catalogue of Microorganisms (GCM) 10K type strain sequencing project: providing services to taxonomists for standard genome sequencing and annotation.</title>
        <authorList>
            <consortium name="The Broad Institute Genomics Platform"/>
            <consortium name="The Broad Institute Genome Sequencing Center for Infectious Disease"/>
            <person name="Wu L."/>
            <person name="Ma J."/>
        </authorList>
    </citation>
    <scope>NUCLEOTIDE SEQUENCE [LARGE SCALE GENOMIC DNA]</scope>
    <source>
        <strain evidence="1 2">JCM 11117</strain>
    </source>
</reference>
<gene>
    <name evidence="1" type="ORF">GCM10009559_28280</name>
</gene>
<name>A0ABN1Q1M9_9PSEU</name>
<evidence type="ECO:0000313" key="2">
    <source>
        <dbReference type="Proteomes" id="UP001499967"/>
    </source>
</evidence>
<evidence type="ECO:0000313" key="1">
    <source>
        <dbReference type="EMBL" id="GAA0936147.1"/>
    </source>
</evidence>